<proteinExistence type="predicted"/>
<evidence type="ECO:0000313" key="1">
    <source>
        <dbReference type="EMBL" id="QQP87929.1"/>
    </source>
</evidence>
<protein>
    <submittedName>
        <fullName evidence="1">Uncharacterized protein</fullName>
    </submittedName>
</protein>
<keyword evidence="2" id="KW-1185">Reference proteome</keyword>
<evidence type="ECO:0000313" key="2">
    <source>
        <dbReference type="Proteomes" id="UP000595197"/>
    </source>
</evidence>
<name>A0ABX7B2P1_9PROT</name>
<dbReference type="RefSeq" id="WP_201072168.1">
    <property type="nucleotide sequence ID" value="NZ_CP067420.1"/>
</dbReference>
<gene>
    <name evidence="1" type="ORF">IGS68_17850</name>
</gene>
<reference evidence="1" key="1">
    <citation type="submission" date="2021-02" db="EMBL/GenBank/DDBJ databases">
        <title>Skermanella TT6 skin isolate.</title>
        <authorList>
            <person name="Lee K."/>
            <person name="Ganzorig M."/>
        </authorList>
    </citation>
    <scope>NUCLEOTIDE SEQUENCE</scope>
    <source>
        <strain evidence="1">TT6</strain>
    </source>
</reference>
<dbReference type="EMBL" id="CP067420">
    <property type="protein sequence ID" value="QQP87929.1"/>
    <property type="molecule type" value="Genomic_DNA"/>
</dbReference>
<organism evidence="1 2">
    <name type="scientific">Skermanella cutis</name>
    <dbReference type="NCBI Taxonomy" id="2775420"/>
    <lineage>
        <taxon>Bacteria</taxon>
        <taxon>Pseudomonadati</taxon>
        <taxon>Pseudomonadota</taxon>
        <taxon>Alphaproteobacteria</taxon>
        <taxon>Rhodospirillales</taxon>
        <taxon>Azospirillaceae</taxon>
        <taxon>Skermanella</taxon>
    </lineage>
</organism>
<sequence length="64" mass="6925">MQKETSRPVFLILGTSDGHGTMDHRILELPSQVAGDIVARDLQSRLGSAGKADRTYFRVVPASA</sequence>
<dbReference type="Proteomes" id="UP000595197">
    <property type="component" value="Chromosome"/>
</dbReference>
<accession>A0ABX7B2P1</accession>